<evidence type="ECO:0000256" key="4">
    <source>
        <dbReference type="ARBA" id="ARBA00022448"/>
    </source>
</evidence>
<feature type="compositionally biased region" description="Acidic residues" evidence="7">
    <location>
        <begin position="185"/>
        <end position="194"/>
    </location>
</feature>
<feature type="compositionally biased region" description="Low complexity" evidence="7">
    <location>
        <begin position="350"/>
        <end position="361"/>
    </location>
</feature>
<name>A0AAW0DBD0_9AGAR</name>
<dbReference type="GO" id="GO:0000407">
    <property type="term" value="C:phagophore assembly site"/>
    <property type="evidence" value="ECO:0007669"/>
    <property type="project" value="UniProtKB-SubCell"/>
</dbReference>
<feature type="compositionally biased region" description="Polar residues" evidence="7">
    <location>
        <begin position="303"/>
        <end position="313"/>
    </location>
</feature>
<dbReference type="PANTHER" id="PTHR40012">
    <property type="entry name" value="AUTOPHAGY-RELATED PROTEIN 29"/>
    <property type="match status" value="1"/>
</dbReference>
<feature type="region of interest" description="Disordered" evidence="7">
    <location>
        <begin position="374"/>
        <end position="402"/>
    </location>
</feature>
<dbReference type="PANTHER" id="PTHR40012:SF1">
    <property type="entry name" value="AUTOPHAGY-RELATED PROTEIN 29"/>
    <property type="match status" value="1"/>
</dbReference>
<feature type="compositionally biased region" description="Basic and acidic residues" evidence="7">
    <location>
        <begin position="389"/>
        <end position="402"/>
    </location>
</feature>
<evidence type="ECO:0000256" key="1">
    <source>
        <dbReference type="ARBA" id="ARBA00004329"/>
    </source>
</evidence>
<dbReference type="Gene3D" id="1.10.10.2570">
    <property type="match status" value="1"/>
</dbReference>
<dbReference type="InterPro" id="IPR039362">
    <property type="entry name" value="ATG29_sf"/>
</dbReference>
<keyword evidence="10" id="KW-1185">Reference proteome</keyword>
<gene>
    <name evidence="9" type="ORF">R3P38DRAFT_2868032</name>
</gene>
<feature type="compositionally biased region" description="Low complexity" evidence="7">
    <location>
        <begin position="314"/>
        <end position="326"/>
    </location>
</feature>
<feature type="compositionally biased region" description="Polar residues" evidence="7">
    <location>
        <begin position="147"/>
        <end position="166"/>
    </location>
</feature>
<dbReference type="InterPro" id="IPR039113">
    <property type="entry name" value="ATG29"/>
</dbReference>
<sequence>MQTTGQPNIRVVVRLPWNRPEQPLADPPQIEWTPEKADMLWKVIERSRSTDNAGTDWKGLAAHLEVPLPYLLYRVHARFQEDIRGLQDIPGVSSPSTQTSPKPFEEFPFVEKHTVASRAVSRLNGSGIMSPPGRLSTPLGVRARLSSLGNNSPRPKKATSSSTLTVQGPKKPNRPLSPTSSESSGDTDSEDEEEAERKAEEQEALDRKLKELQQMVTNDALGLVSSPSRLDSSGKGKAKETVSRGRVGSVATPASSPLQGSFRRDSYSSPLSVSSASSPQGSIPDIPSPPPDSQPHSPMRHLSPNSRHLSPNKSSSPPALSPRSALGQSHRRYGPLVERAVSEQGSNQGSEASSFSDLSDASLSASALQSALLSNIKENGSRFSAFGRSRMENRDRAIRGGN</sequence>
<keyword evidence="5" id="KW-0653">Protein transport</keyword>
<evidence type="ECO:0000259" key="8">
    <source>
        <dbReference type="Pfam" id="PF18388"/>
    </source>
</evidence>
<feature type="compositionally biased region" description="Basic and acidic residues" evidence="7">
    <location>
        <begin position="195"/>
        <end position="211"/>
    </location>
</feature>
<evidence type="ECO:0000256" key="2">
    <source>
        <dbReference type="ARBA" id="ARBA00010082"/>
    </source>
</evidence>
<feature type="compositionally biased region" description="Low complexity" evidence="7">
    <location>
        <begin position="267"/>
        <end position="285"/>
    </location>
</feature>
<keyword evidence="6" id="KW-0072">Autophagy</keyword>
<evidence type="ECO:0000256" key="3">
    <source>
        <dbReference type="ARBA" id="ARBA00013784"/>
    </source>
</evidence>
<feature type="region of interest" description="Disordered" evidence="7">
    <location>
        <begin position="144"/>
        <end position="361"/>
    </location>
</feature>
<comment type="similarity">
    <text evidence="2">Belongs to the ATG29 family.</text>
</comment>
<dbReference type="AlphaFoldDB" id="A0AAW0DBD0"/>
<organism evidence="9 10">
    <name type="scientific">Favolaschia claudopus</name>
    <dbReference type="NCBI Taxonomy" id="2862362"/>
    <lineage>
        <taxon>Eukaryota</taxon>
        <taxon>Fungi</taxon>
        <taxon>Dikarya</taxon>
        <taxon>Basidiomycota</taxon>
        <taxon>Agaricomycotina</taxon>
        <taxon>Agaricomycetes</taxon>
        <taxon>Agaricomycetidae</taxon>
        <taxon>Agaricales</taxon>
        <taxon>Marasmiineae</taxon>
        <taxon>Mycenaceae</taxon>
        <taxon>Favolaschia</taxon>
    </lineage>
</organism>
<comment type="subcellular location">
    <subcellularLocation>
        <location evidence="1">Preautophagosomal structure</location>
    </subcellularLocation>
</comment>
<dbReference type="InterPro" id="IPR040666">
    <property type="entry name" value="Atg29_N"/>
</dbReference>
<protein>
    <recommendedName>
        <fullName evidence="3">Autophagy-related protein 29</fullName>
    </recommendedName>
</protein>
<evidence type="ECO:0000313" key="9">
    <source>
        <dbReference type="EMBL" id="KAK7048215.1"/>
    </source>
</evidence>
<feature type="domain" description="Atg29 N-terminal" evidence="8">
    <location>
        <begin position="10"/>
        <end position="66"/>
    </location>
</feature>
<dbReference type="Pfam" id="PF18388">
    <property type="entry name" value="ATG29_N"/>
    <property type="match status" value="1"/>
</dbReference>
<dbReference type="EMBL" id="JAWWNJ010000009">
    <property type="protein sequence ID" value="KAK7048215.1"/>
    <property type="molecule type" value="Genomic_DNA"/>
</dbReference>
<comment type="caution">
    <text evidence="9">The sequence shown here is derived from an EMBL/GenBank/DDBJ whole genome shotgun (WGS) entry which is preliminary data.</text>
</comment>
<reference evidence="9 10" key="1">
    <citation type="journal article" date="2024" name="J Genomics">
        <title>Draft genome sequencing and assembly of Favolaschia claudopus CIRM-BRFM 2984 isolated from oak limbs.</title>
        <authorList>
            <person name="Navarro D."/>
            <person name="Drula E."/>
            <person name="Chaduli D."/>
            <person name="Cazenave R."/>
            <person name="Ahrendt S."/>
            <person name="Wang J."/>
            <person name="Lipzen A."/>
            <person name="Daum C."/>
            <person name="Barry K."/>
            <person name="Grigoriev I.V."/>
            <person name="Favel A."/>
            <person name="Rosso M.N."/>
            <person name="Martin F."/>
        </authorList>
    </citation>
    <scope>NUCLEOTIDE SEQUENCE [LARGE SCALE GENOMIC DNA]</scope>
    <source>
        <strain evidence="9 10">CIRM-BRFM 2984</strain>
    </source>
</reference>
<proteinExistence type="inferred from homology"/>
<keyword evidence="4" id="KW-0813">Transport</keyword>
<feature type="compositionally biased region" description="Basic and acidic residues" evidence="7">
    <location>
        <begin position="232"/>
        <end position="243"/>
    </location>
</feature>
<evidence type="ECO:0000256" key="7">
    <source>
        <dbReference type="SAM" id="MobiDB-lite"/>
    </source>
</evidence>
<dbReference type="Proteomes" id="UP001362999">
    <property type="component" value="Unassembled WGS sequence"/>
</dbReference>
<evidence type="ECO:0000313" key="10">
    <source>
        <dbReference type="Proteomes" id="UP001362999"/>
    </source>
</evidence>
<accession>A0AAW0DBD0</accession>
<dbReference type="GO" id="GO:0015031">
    <property type="term" value="P:protein transport"/>
    <property type="evidence" value="ECO:0007669"/>
    <property type="project" value="UniProtKB-KW"/>
</dbReference>
<dbReference type="GO" id="GO:0000045">
    <property type="term" value="P:autophagosome assembly"/>
    <property type="evidence" value="ECO:0007669"/>
    <property type="project" value="InterPro"/>
</dbReference>
<evidence type="ECO:0000256" key="6">
    <source>
        <dbReference type="ARBA" id="ARBA00023006"/>
    </source>
</evidence>
<evidence type="ECO:0000256" key="5">
    <source>
        <dbReference type="ARBA" id="ARBA00022927"/>
    </source>
</evidence>